<dbReference type="InterPro" id="IPR017871">
    <property type="entry name" value="ABC_transporter-like_CS"/>
</dbReference>
<dbReference type="SUPFAM" id="SSF52540">
    <property type="entry name" value="P-loop containing nucleoside triphosphate hydrolases"/>
    <property type="match status" value="1"/>
</dbReference>
<evidence type="ECO:0000256" key="4">
    <source>
        <dbReference type="ARBA" id="ARBA00022840"/>
    </source>
</evidence>
<dbReference type="InterPro" id="IPR003593">
    <property type="entry name" value="AAA+_ATPase"/>
</dbReference>
<keyword evidence="8" id="KW-0378">Hydrolase</keyword>
<evidence type="ECO:0000313" key="9">
    <source>
        <dbReference type="Proteomes" id="UP000010310"/>
    </source>
</evidence>
<sequence>MTLLSAQKISYSINDKKLFHGLSFNVQNGEALHVKGSNGSGKSTLLRILLGITPPSKGKIERSNPDLKISYLGHKNAIKNYLTPAQNLELLFNESELGIALKWLRELDLSSVQEELTSNLSFGQKKKLALIRVLAKPQELIVLDEPFVGLDQDASQILNNFLVNQLSNQVSLIFTSHIHPDVECKVLDLSNNSA</sequence>
<evidence type="ECO:0000256" key="3">
    <source>
        <dbReference type="ARBA" id="ARBA00022748"/>
    </source>
</evidence>
<dbReference type="Proteomes" id="UP000010310">
    <property type="component" value="Unassembled WGS sequence"/>
</dbReference>
<dbReference type="GO" id="GO:0016887">
    <property type="term" value="F:ATP hydrolysis activity"/>
    <property type="evidence" value="ECO:0007669"/>
    <property type="project" value="InterPro"/>
</dbReference>
<keyword evidence="3" id="KW-0201">Cytochrome c-type biogenesis</keyword>
<dbReference type="PANTHER" id="PTHR43499:SF1">
    <property type="entry name" value="ABC TRANSPORTER I FAMILY MEMBER 1"/>
    <property type="match status" value="1"/>
</dbReference>
<evidence type="ECO:0000256" key="6">
    <source>
        <dbReference type="ARBA" id="ARBA00023136"/>
    </source>
</evidence>
<feature type="domain" description="ABC transporter" evidence="7">
    <location>
        <begin position="4"/>
        <end position="191"/>
    </location>
</feature>
<dbReference type="GO" id="GO:0005524">
    <property type="term" value="F:ATP binding"/>
    <property type="evidence" value="ECO:0007669"/>
    <property type="project" value="UniProtKB-KW"/>
</dbReference>
<dbReference type="NCBIfam" id="TIGR01189">
    <property type="entry name" value="ccmA"/>
    <property type="match status" value="1"/>
</dbReference>
<dbReference type="SMART" id="SM00382">
    <property type="entry name" value="AAA"/>
    <property type="match status" value="1"/>
</dbReference>
<dbReference type="EMBL" id="AMWX01000005">
    <property type="protein sequence ID" value="EKO36623.1"/>
    <property type="molecule type" value="Genomic_DNA"/>
</dbReference>
<dbReference type="PANTHER" id="PTHR43499">
    <property type="entry name" value="ABC TRANSPORTER I FAMILY MEMBER 1"/>
    <property type="match status" value="1"/>
</dbReference>
<keyword evidence="4 8" id="KW-0067">ATP-binding</keyword>
<reference evidence="8 9" key="1">
    <citation type="submission" date="2012-09" db="EMBL/GenBank/DDBJ databases">
        <authorList>
            <person name="Dupont C.L."/>
            <person name="Rusch D.B."/>
            <person name="Lombardo M.-J."/>
            <person name="Novotny M."/>
            <person name="Yee-Greenbaum J."/>
            <person name="Laskin R."/>
        </authorList>
    </citation>
    <scope>NUCLEOTIDE SEQUENCE [LARGE SCALE GENOMIC DNA]</scope>
    <source>
        <strain evidence="8">SAR86E</strain>
    </source>
</reference>
<evidence type="ECO:0000256" key="2">
    <source>
        <dbReference type="ARBA" id="ARBA00022741"/>
    </source>
</evidence>
<dbReference type="PROSITE" id="PS50893">
    <property type="entry name" value="ABC_TRANSPORTER_2"/>
    <property type="match status" value="1"/>
</dbReference>
<organism evidence="8 9">
    <name type="scientific">SAR86 cluster bacterium SAR86E</name>
    <dbReference type="NCBI Taxonomy" id="1208365"/>
    <lineage>
        <taxon>Bacteria</taxon>
        <taxon>Pseudomonadati</taxon>
        <taxon>Pseudomonadota</taxon>
        <taxon>Gammaproteobacteria</taxon>
        <taxon>SAR86 cluster</taxon>
    </lineage>
</organism>
<evidence type="ECO:0000256" key="1">
    <source>
        <dbReference type="ARBA" id="ARBA00022448"/>
    </source>
</evidence>
<dbReference type="Gene3D" id="3.40.50.300">
    <property type="entry name" value="P-loop containing nucleotide triphosphate hydrolases"/>
    <property type="match status" value="1"/>
</dbReference>
<dbReference type="AlphaFoldDB" id="K6H286"/>
<keyword evidence="1" id="KW-0813">Transport</keyword>
<name>K6H286_9GAMM</name>
<protein>
    <submittedName>
        <fullName evidence="8">Heme ABC exporter, ATP-binding protein CcmA</fullName>
        <ecNumber evidence="8">3.6.3.41</ecNumber>
    </submittedName>
</protein>
<dbReference type="GO" id="GO:0022857">
    <property type="term" value="F:transmembrane transporter activity"/>
    <property type="evidence" value="ECO:0007669"/>
    <property type="project" value="InterPro"/>
</dbReference>
<dbReference type="InterPro" id="IPR005895">
    <property type="entry name" value="ABC_transptr_haem_export_CcmA"/>
</dbReference>
<accession>K6H286</accession>
<evidence type="ECO:0000313" key="8">
    <source>
        <dbReference type="EMBL" id="EKO36623.1"/>
    </source>
</evidence>
<keyword evidence="2" id="KW-0547">Nucleotide-binding</keyword>
<dbReference type="PROSITE" id="PS00211">
    <property type="entry name" value="ABC_TRANSPORTER_1"/>
    <property type="match status" value="1"/>
</dbReference>
<evidence type="ECO:0000259" key="7">
    <source>
        <dbReference type="PROSITE" id="PS50893"/>
    </source>
</evidence>
<dbReference type="EC" id="3.6.3.41" evidence="8"/>
<proteinExistence type="predicted"/>
<keyword evidence="6" id="KW-0472">Membrane</keyword>
<keyword evidence="5" id="KW-1278">Translocase</keyword>
<dbReference type="Pfam" id="PF00005">
    <property type="entry name" value="ABC_tran"/>
    <property type="match status" value="1"/>
</dbReference>
<dbReference type="STRING" id="1208365.B273_0453"/>
<dbReference type="GO" id="GO:0017004">
    <property type="term" value="P:cytochrome complex assembly"/>
    <property type="evidence" value="ECO:0007669"/>
    <property type="project" value="UniProtKB-KW"/>
</dbReference>
<evidence type="ECO:0000256" key="5">
    <source>
        <dbReference type="ARBA" id="ARBA00022967"/>
    </source>
</evidence>
<keyword evidence="9" id="KW-1185">Reference proteome</keyword>
<comment type="caution">
    <text evidence="8">The sequence shown here is derived from an EMBL/GenBank/DDBJ whole genome shotgun (WGS) entry which is preliminary data.</text>
</comment>
<dbReference type="InterPro" id="IPR003439">
    <property type="entry name" value="ABC_transporter-like_ATP-bd"/>
</dbReference>
<gene>
    <name evidence="8" type="primary">ccmA</name>
    <name evidence="8" type="ORF">B273_0453</name>
</gene>
<dbReference type="InterPro" id="IPR027417">
    <property type="entry name" value="P-loop_NTPase"/>
</dbReference>